<dbReference type="Gene3D" id="3.40.50.2000">
    <property type="entry name" value="Glycogen Phosphorylase B"/>
    <property type="match status" value="1"/>
</dbReference>
<evidence type="ECO:0000313" key="2">
    <source>
        <dbReference type="Proteomes" id="UP000245647"/>
    </source>
</evidence>
<dbReference type="Proteomes" id="UP000245647">
    <property type="component" value="Unassembled WGS sequence"/>
</dbReference>
<dbReference type="RefSeq" id="WP_109415749.1">
    <property type="nucleotide sequence ID" value="NZ_QEAS01000007.1"/>
</dbReference>
<dbReference type="OrthoDB" id="9793805at2"/>
<dbReference type="AlphaFoldDB" id="A0A2U2PI04"/>
<reference evidence="1 2" key="1">
    <citation type="submission" date="2018-04" db="EMBL/GenBank/DDBJ databases">
        <title>Pedobacter chongqingensis sp. nov., isolated from a rottenly hemp rope.</title>
        <authorList>
            <person name="Cai Y."/>
        </authorList>
    </citation>
    <scope>NUCLEOTIDE SEQUENCE [LARGE SCALE GENOMIC DNA]</scope>
    <source>
        <strain evidence="1 2">FJ4-8</strain>
    </source>
</reference>
<protein>
    <submittedName>
        <fullName evidence="1">Glycosyl transferase</fullName>
    </submittedName>
</protein>
<dbReference type="EMBL" id="QEAS01000007">
    <property type="protein sequence ID" value="PWG80894.1"/>
    <property type="molecule type" value="Genomic_DNA"/>
</dbReference>
<dbReference type="GO" id="GO:0016740">
    <property type="term" value="F:transferase activity"/>
    <property type="evidence" value="ECO:0007669"/>
    <property type="project" value="UniProtKB-KW"/>
</dbReference>
<gene>
    <name evidence="1" type="ORF">DDR33_10625</name>
</gene>
<comment type="caution">
    <text evidence="1">The sequence shown here is derived from an EMBL/GenBank/DDBJ whole genome shotgun (WGS) entry which is preliminary data.</text>
</comment>
<accession>A0A2U2PI04</accession>
<sequence>MKILYAIQGTGNGHLSRAMDIVPCLSRKGEVDVLVSGIQGDLPLPFPIKYKLTGLSFIFGKSGGVDLWKTFVKSSLKRLIKEIRALPVDEYDLVITDFEPVSAWACYMKNKPVVALSHQSAVLAPGTPKPEHLDMLGRLILRNYAPSSLQYGFHFESYNENIFTPVIRKQVRQRIVSDRGHYTVYLPAYDDKSLLKRLSAFPEVKWEVFSKHNKRAFKYKNIEIRPVNNEQFISSMSSSSGVLCGAGFETPAEALFMGKKLMVVPMKNQYEQHLNAAALESMGVPVIKNLKHRHDSEIREWINNGTGITVNYPDITQGIVDRVIDEYMDLGTAEWNVENQCDSFLKSK</sequence>
<proteinExistence type="predicted"/>
<evidence type="ECO:0000313" key="1">
    <source>
        <dbReference type="EMBL" id="PWG80894.1"/>
    </source>
</evidence>
<keyword evidence="1" id="KW-0808">Transferase</keyword>
<dbReference type="Pfam" id="PF13528">
    <property type="entry name" value="Glyco_trans_1_3"/>
    <property type="match status" value="1"/>
</dbReference>
<keyword evidence="2" id="KW-1185">Reference proteome</keyword>
<organism evidence="1 2">
    <name type="scientific">Pararcticibacter amylolyticus</name>
    <dbReference type="NCBI Taxonomy" id="2173175"/>
    <lineage>
        <taxon>Bacteria</taxon>
        <taxon>Pseudomonadati</taxon>
        <taxon>Bacteroidota</taxon>
        <taxon>Sphingobacteriia</taxon>
        <taxon>Sphingobacteriales</taxon>
        <taxon>Sphingobacteriaceae</taxon>
        <taxon>Pararcticibacter</taxon>
    </lineage>
</organism>
<name>A0A2U2PI04_9SPHI</name>
<dbReference type="SUPFAM" id="SSF53756">
    <property type="entry name" value="UDP-Glycosyltransferase/glycogen phosphorylase"/>
    <property type="match status" value="1"/>
</dbReference>